<dbReference type="AlphaFoldDB" id="W7HS88"/>
<evidence type="ECO:0000256" key="1">
    <source>
        <dbReference type="SAM" id="MobiDB-lite"/>
    </source>
</evidence>
<name>W7HS88_9PEZI</name>
<reference evidence="2 3" key="1">
    <citation type="submission" date="2013-05" db="EMBL/GenBank/DDBJ databases">
        <title>Drechslerella stenobrocha genome reveals carnivorous origination and mechanical trapping mechanism of predatory fungi.</title>
        <authorList>
            <person name="Liu X."/>
            <person name="Zhang W."/>
            <person name="Liu K."/>
        </authorList>
    </citation>
    <scope>NUCLEOTIDE SEQUENCE [LARGE SCALE GENOMIC DNA]</scope>
    <source>
        <strain evidence="2 3">248</strain>
    </source>
</reference>
<accession>W7HS88</accession>
<dbReference type="Proteomes" id="UP000024837">
    <property type="component" value="Unassembled WGS sequence"/>
</dbReference>
<feature type="region of interest" description="Disordered" evidence="1">
    <location>
        <begin position="84"/>
        <end position="152"/>
    </location>
</feature>
<evidence type="ECO:0000313" key="2">
    <source>
        <dbReference type="EMBL" id="EWC46054.1"/>
    </source>
</evidence>
<evidence type="ECO:0000313" key="3">
    <source>
        <dbReference type="Proteomes" id="UP000024837"/>
    </source>
</evidence>
<dbReference type="EMBL" id="KI966421">
    <property type="protein sequence ID" value="EWC46054.1"/>
    <property type="molecule type" value="Genomic_DNA"/>
</dbReference>
<protein>
    <submittedName>
        <fullName evidence="2">Uncharacterized protein</fullName>
    </submittedName>
</protein>
<sequence length="152" mass="15949">MTRVKAAKRTPSPGVPLATPKSQKLIHSSARALTPADRRMLDIEATPSRASFRKAMSRIQLASLKKTTGKRLASTAMVVSPFSTQAGGGVQLSPSAAAAKRRKGRKATEEVVVKEDNDAGLATAAASIVTPPPRRRGRPPRKAGRKAAGDSS</sequence>
<feature type="compositionally biased region" description="Basic and acidic residues" evidence="1">
    <location>
        <begin position="106"/>
        <end position="117"/>
    </location>
</feature>
<feature type="region of interest" description="Disordered" evidence="1">
    <location>
        <begin position="1"/>
        <end position="29"/>
    </location>
</feature>
<dbReference type="HOGENOM" id="CLU_1722334_0_0_1"/>
<proteinExistence type="predicted"/>
<gene>
    <name evidence="2" type="ORF">DRE_04628</name>
</gene>
<organism evidence="2 3">
    <name type="scientific">Drechslerella stenobrocha 248</name>
    <dbReference type="NCBI Taxonomy" id="1043628"/>
    <lineage>
        <taxon>Eukaryota</taxon>
        <taxon>Fungi</taxon>
        <taxon>Dikarya</taxon>
        <taxon>Ascomycota</taxon>
        <taxon>Pezizomycotina</taxon>
        <taxon>Orbiliomycetes</taxon>
        <taxon>Orbiliales</taxon>
        <taxon>Orbiliaceae</taxon>
        <taxon>Drechslerella</taxon>
    </lineage>
</organism>
<feature type="compositionally biased region" description="Basic residues" evidence="1">
    <location>
        <begin position="133"/>
        <end position="145"/>
    </location>
</feature>
<keyword evidence="3" id="KW-1185">Reference proteome</keyword>